<dbReference type="Proteomes" id="UP000626109">
    <property type="component" value="Unassembled WGS sequence"/>
</dbReference>
<name>A0A813KIP3_POLGL</name>
<accession>A0A813KIP3</accession>
<reference evidence="1" key="1">
    <citation type="submission" date="2021-02" db="EMBL/GenBank/DDBJ databases">
        <authorList>
            <person name="Dougan E. K."/>
            <person name="Rhodes N."/>
            <person name="Thang M."/>
            <person name="Chan C."/>
        </authorList>
    </citation>
    <scope>NUCLEOTIDE SEQUENCE</scope>
</reference>
<dbReference type="EMBL" id="CAJNNW010029650">
    <property type="protein sequence ID" value="CAE8701007.1"/>
    <property type="molecule type" value="Genomic_DNA"/>
</dbReference>
<sequence length="175" mass="19476">MRAAALRGLLHYEGCCVARAAALRGLLHYEGCCATRAAAPRGLLPCSPTLMELVLQAHVFQTPIALRHVQRDFNKGADALTNLEFKHFAPQKNMVLVISHNSWFLLPKLMLLERVRAPELYSSPIFLSSTINVSQAFLRFRIRYTTPLGVCEPAWSLNRAGFSAAARQAPTLLFK</sequence>
<gene>
    <name evidence="1" type="ORF">PGLA2088_LOCUS31859</name>
</gene>
<evidence type="ECO:0000313" key="2">
    <source>
        <dbReference type="Proteomes" id="UP000626109"/>
    </source>
</evidence>
<proteinExistence type="predicted"/>
<protein>
    <submittedName>
        <fullName evidence="1">Uncharacterized protein</fullName>
    </submittedName>
</protein>
<dbReference type="AlphaFoldDB" id="A0A813KIP3"/>
<evidence type="ECO:0000313" key="1">
    <source>
        <dbReference type="EMBL" id="CAE8701007.1"/>
    </source>
</evidence>
<organism evidence="1 2">
    <name type="scientific">Polarella glacialis</name>
    <name type="common">Dinoflagellate</name>
    <dbReference type="NCBI Taxonomy" id="89957"/>
    <lineage>
        <taxon>Eukaryota</taxon>
        <taxon>Sar</taxon>
        <taxon>Alveolata</taxon>
        <taxon>Dinophyceae</taxon>
        <taxon>Suessiales</taxon>
        <taxon>Suessiaceae</taxon>
        <taxon>Polarella</taxon>
    </lineage>
</organism>
<comment type="caution">
    <text evidence="1">The sequence shown here is derived from an EMBL/GenBank/DDBJ whole genome shotgun (WGS) entry which is preliminary data.</text>
</comment>